<evidence type="ECO:0000313" key="12">
    <source>
        <dbReference type="Proteomes" id="UP001596328"/>
    </source>
</evidence>
<dbReference type="Proteomes" id="UP001596328">
    <property type="component" value="Unassembled WGS sequence"/>
</dbReference>
<dbReference type="SUPFAM" id="SSF56235">
    <property type="entry name" value="N-terminal nucleophile aminohydrolases (Ntn hydrolases)"/>
    <property type="match status" value="1"/>
</dbReference>
<comment type="function">
    <text evidence="8">Catalyzes the first step in hexosamine metabolism, converting fructose-6P into glucosamine-6P using glutamine as a nitrogen source.</text>
</comment>
<proteinExistence type="predicted"/>
<feature type="domain" description="Glutamine amidotransferase type-2" evidence="9">
    <location>
        <begin position="2"/>
        <end position="219"/>
    </location>
</feature>
<evidence type="ECO:0000259" key="10">
    <source>
        <dbReference type="PROSITE" id="PS51464"/>
    </source>
</evidence>
<comment type="catalytic activity">
    <reaction evidence="1">
        <text>D-fructose 6-phosphate + L-glutamine = D-glucosamine 6-phosphate + L-glutamate</text>
        <dbReference type="Rhea" id="RHEA:13237"/>
        <dbReference type="ChEBI" id="CHEBI:29985"/>
        <dbReference type="ChEBI" id="CHEBI:58359"/>
        <dbReference type="ChEBI" id="CHEBI:58725"/>
        <dbReference type="ChEBI" id="CHEBI:61527"/>
        <dbReference type="EC" id="2.6.1.16"/>
    </reaction>
</comment>
<dbReference type="Pfam" id="PF01380">
    <property type="entry name" value="SIS"/>
    <property type="match status" value="1"/>
</dbReference>
<keyword evidence="5 11" id="KW-0808">Transferase</keyword>
<dbReference type="InterPro" id="IPR029055">
    <property type="entry name" value="Ntn_hydrolases_N"/>
</dbReference>
<feature type="domain" description="SIS" evidence="10">
    <location>
        <begin position="286"/>
        <end position="353"/>
    </location>
</feature>
<feature type="non-terminal residue" evidence="11">
    <location>
        <position position="353"/>
    </location>
</feature>
<dbReference type="PANTHER" id="PTHR10937:SF0">
    <property type="entry name" value="GLUTAMINE--FRUCTOSE-6-PHOSPHATE TRANSAMINASE (ISOMERIZING)"/>
    <property type="match status" value="1"/>
</dbReference>
<keyword evidence="12" id="KW-1185">Reference proteome</keyword>
<dbReference type="InterPro" id="IPR035466">
    <property type="entry name" value="GlmS/AgaS_SIS"/>
</dbReference>
<dbReference type="CDD" id="cd05008">
    <property type="entry name" value="SIS_GlmS_GlmD_1"/>
    <property type="match status" value="1"/>
</dbReference>
<dbReference type="SUPFAM" id="SSF53697">
    <property type="entry name" value="SIS domain"/>
    <property type="match status" value="1"/>
</dbReference>
<accession>A0ABD5RY42</accession>
<dbReference type="EC" id="2.6.1.16" evidence="2"/>
<protein>
    <recommendedName>
        <fullName evidence="3">Glutamine--fructose-6-phosphate aminotransferase [isomerizing]</fullName>
        <ecNumber evidence="2">2.6.1.16</ecNumber>
    </recommendedName>
</protein>
<evidence type="ECO:0000256" key="2">
    <source>
        <dbReference type="ARBA" id="ARBA00012916"/>
    </source>
</evidence>
<dbReference type="NCBIfam" id="NF001484">
    <property type="entry name" value="PRK00331.1"/>
    <property type="match status" value="1"/>
</dbReference>
<evidence type="ECO:0000256" key="8">
    <source>
        <dbReference type="ARBA" id="ARBA00055466"/>
    </source>
</evidence>
<dbReference type="InterPro" id="IPR047084">
    <property type="entry name" value="GFAT_N"/>
</dbReference>
<evidence type="ECO:0000259" key="9">
    <source>
        <dbReference type="PROSITE" id="PS51278"/>
    </source>
</evidence>
<evidence type="ECO:0000313" key="11">
    <source>
        <dbReference type="EMBL" id="MFC6724172.1"/>
    </source>
</evidence>
<dbReference type="PROSITE" id="PS51464">
    <property type="entry name" value="SIS"/>
    <property type="match status" value="1"/>
</dbReference>
<dbReference type="InterPro" id="IPR017932">
    <property type="entry name" value="GATase_2_dom"/>
</dbReference>
<keyword evidence="7" id="KW-0315">Glutamine amidotransferase</keyword>
<keyword evidence="6" id="KW-0677">Repeat</keyword>
<dbReference type="CDD" id="cd00714">
    <property type="entry name" value="GFAT"/>
    <property type="match status" value="1"/>
</dbReference>
<dbReference type="InterPro" id="IPR001347">
    <property type="entry name" value="SIS_dom"/>
</dbReference>
<organism evidence="11 12">
    <name type="scientific">Halobium palmae</name>
    <dbReference type="NCBI Taxonomy" id="1776492"/>
    <lineage>
        <taxon>Archaea</taxon>
        <taxon>Methanobacteriati</taxon>
        <taxon>Methanobacteriota</taxon>
        <taxon>Stenosarchaea group</taxon>
        <taxon>Halobacteria</taxon>
        <taxon>Halobacteriales</taxon>
        <taxon>Haloferacaceae</taxon>
        <taxon>Halobium</taxon>
    </lineage>
</organism>
<dbReference type="Pfam" id="PF13522">
    <property type="entry name" value="GATase_6"/>
    <property type="match status" value="1"/>
</dbReference>
<reference evidence="11 12" key="1">
    <citation type="journal article" date="2019" name="Int. J. Syst. Evol. Microbiol.">
        <title>The Global Catalogue of Microorganisms (GCM) 10K type strain sequencing project: providing services to taxonomists for standard genome sequencing and annotation.</title>
        <authorList>
            <consortium name="The Broad Institute Genomics Platform"/>
            <consortium name="The Broad Institute Genome Sequencing Center for Infectious Disease"/>
            <person name="Wu L."/>
            <person name="Ma J."/>
        </authorList>
    </citation>
    <scope>NUCLEOTIDE SEQUENCE [LARGE SCALE GENOMIC DNA]</scope>
    <source>
        <strain evidence="11 12">NBRC 111368</strain>
    </source>
</reference>
<dbReference type="GO" id="GO:0004360">
    <property type="term" value="F:glutamine-fructose-6-phosphate transaminase (isomerizing) activity"/>
    <property type="evidence" value="ECO:0007669"/>
    <property type="project" value="UniProtKB-EC"/>
</dbReference>
<dbReference type="FunFam" id="3.60.20.10:FF:000006">
    <property type="entry name" value="Glutamine--fructose-6-phosphate aminotransferase [isomerizing]"/>
    <property type="match status" value="1"/>
</dbReference>
<evidence type="ECO:0000256" key="1">
    <source>
        <dbReference type="ARBA" id="ARBA00001031"/>
    </source>
</evidence>
<dbReference type="PROSITE" id="PS51278">
    <property type="entry name" value="GATASE_TYPE_2"/>
    <property type="match status" value="1"/>
</dbReference>
<evidence type="ECO:0000256" key="6">
    <source>
        <dbReference type="ARBA" id="ARBA00022737"/>
    </source>
</evidence>
<evidence type="ECO:0000256" key="7">
    <source>
        <dbReference type="ARBA" id="ARBA00022962"/>
    </source>
</evidence>
<sequence length="353" mass="38268">MCGIIARVGDGDGVTELLDALANLEYRGYDSAGIAVTSRDGGRPTVVKREGRIANLRAILTDEVSGAVGIGHTRWSTHGPPSDENAHPHADCTGEVAVVHNGIIENYETLRTDLESRGHAFQSETDTEVVPHLVEEYLAAGDDAETAFRRTIEDLEGSYALAMIVEGEDAVFATRSGSPLVLGVDAGRYYLASDVPAFLEFTDEVVYLEDGQVVVVRTDGFELSDVEGRPIQPTVETVEWDAEDAGKGRYNHYMLKEIHEQPEALRQTLNGRIDLENERVDLEEFADGAFAGVDAVQFVACGTSYHAAVYARQLFHARGVPAQVFFASEYATIDPTVDENTLTVAVTQSGETA</sequence>
<dbReference type="NCBIfam" id="TIGR01135">
    <property type="entry name" value="glmS"/>
    <property type="match status" value="1"/>
</dbReference>
<dbReference type="PANTHER" id="PTHR10937">
    <property type="entry name" value="GLUCOSAMINE--FRUCTOSE-6-PHOSPHATE AMINOTRANSFERASE, ISOMERIZING"/>
    <property type="match status" value="1"/>
</dbReference>
<gene>
    <name evidence="11" type="primary">glmS</name>
    <name evidence="11" type="ORF">ACFQE1_07245</name>
</gene>
<keyword evidence="4 11" id="KW-0032">Aminotransferase</keyword>
<comment type="caution">
    <text evidence="11">The sequence shown here is derived from an EMBL/GenBank/DDBJ whole genome shotgun (WGS) entry which is preliminary data.</text>
</comment>
<evidence type="ECO:0000256" key="4">
    <source>
        <dbReference type="ARBA" id="ARBA00022576"/>
    </source>
</evidence>
<evidence type="ECO:0000256" key="3">
    <source>
        <dbReference type="ARBA" id="ARBA00016090"/>
    </source>
</evidence>
<dbReference type="EMBL" id="JBHSWU010000115">
    <property type="protein sequence ID" value="MFC6724172.1"/>
    <property type="molecule type" value="Genomic_DNA"/>
</dbReference>
<dbReference type="InterPro" id="IPR005855">
    <property type="entry name" value="GFAT"/>
</dbReference>
<dbReference type="AlphaFoldDB" id="A0ABD5RY42"/>
<dbReference type="Gene3D" id="3.60.20.10">
    <property type="entry name" value="Glutamine Phosphoribosylpyrophosphate, subunit 1, domain 1"/>
    <property type="match status" value="1"/>
</dbReference>
<dbReference type="Gene3D" id="3.40.50.10490">
    <property type="entry name" value="Glucose-6-phosphate isomerase like protein, domain 1"/>
    <property type="match status" value="1"/>
</dbReference>
<dbReference type="InterPro" id="IPR046348">
    <property type="entry name" value="SIS_dom_sf"/>
</dbReference>
<evidence type="ECO:0000256" key="5">
    <source>
        <dbReference type="ARBA" id="ARBA00022679"/>
    </source>
</evidence>
<name>A0ABD5RY42_9EURY</name>